<name>D3BBV6_HETP5</name>
<protein>
    <submittedName>
        <fullName evidence="1">Uncharacterized protein</fullName>
    </submittedName>
</protein>
<gene>
    <name evidence="1" type="ORF">PPL_05976</name>
</gene>
<dbReference type="EMBL" id="ADBJ01000026">
    <property type="protein sequence ID" value="EFA81139.1"/>
    <property type="molecule type" value="Genomic_DNA"/>
</dbReference>
<keyword evidence="2" id="KW-1185">Reference proteome</keyword>
<accession>D3BBV6</accession>
<dbReference type="Proteomes" id="UP000001396">
    <property type="component" value="Unassembled WGS sequence"/>
</dbReference>
<sequence>MTTDEFFLTHELFEYLLKWRIALVITIKNGQHFTNFHSGIRGSFELLFAPVFWPRTETSVTVRLSSFYIRIKYSLKRFICLNLTIEMITPNTLITAEENIPKPEEGIDFNPSRVRTHPILAKVLVGKTEFPGMRCDTTKVTAPVITHTNPKY</sequence>
<evidence type="ECO:0000313" key="1">
    <source>
        <dbReference type="EMBL" id="EFA81139.1"/>
    </source>
</evidence>
<organism evidence="1 2">
    <name type="scientific">Heterostelium pallidum (strain ATCC 26659 / Pp 5 / PN500)</name>
    <name type="common">Cellular slime mold</name>
    <name type="synonym">Polysphondylium pallidum</name>
    <dbReference type="NCBI Taxonomy" id="670386"/>
    <lineage>
        <taxon>Eukaryota</taxon>
        <taxon>Amoebozoa</taxon>
        <taxon>Evosea</taxon>
        <taxon>Eumycetozoa</taxon>
        <taxon>Dictyostelia</taxon>
        <taxon>Acytosteliales</taxon>
        <taxon>Acytosteliaceae</taxon>
        <taxon>Heterostelium</taxon>
    </lineage>
</organism>
<evidence type="ECO:0000313" key="2">
    <source>
        <dbReference type="Proteomes" id="UP000001396"/>
    </source>
</evidence>
<dbReference type="GeneID" id="31361460"/>
<dbReference type="InParanoid" id="D3BBV6"/>
<proteinExistence type="predicted"/>
<comment type="caution">
    <text evidence="1">The sequence shown here is derived from an EMBL/GenBank/DDBJ whole genome shotgun (WGS) entry which is preliminary data.</text>
</comment>
<reference evidence="1 2" key="1">
    <citation type="journal article" date="2011" name="Genome Res.">
        <title>Phylogeny-wide analysis of social amoeba genomes highlights ancient origins for complex intercellular communication.</title>
        <authorList>
            <person name="Heidel A.J."/>
            <person name="Lawal H.M."/>
            <person name="Felder M."/>
            <person name="Schilde C."/>
            <person name="Helps N.R."/>
            <person name="Tunggal B."/>
            <person name="Rivero F."/>
            <person name="John U."/>
            <person name="Schleicher M."/>
            <person name="Eichinger L."/>
            <person name="Platzer M."/>
            <person name="Noegel A.A."/>
            <person name="Schaap P."/>
            <person name="Gloeckner G."/>
        </authorList>
    </citation>
    <scope>NUCLEOTIDE SEQUENCE [LARGE SCALE GENOMIC DNA]</scope>
    <source>
        <strain evidence="2">ATCC 26659 / Pp 5 / PN500</strain>
    </source>
</reference>
<dbReference type="RefSeq" id="XP_020433257.1">
    <property type="nucleotide sequence ID" value="XM_020576845.1"/>
</dbReference>
<dbReference type="AlphaFoldDB" id="D3BBV6"/>